<proteinExistence type="predicted"/>
<protein>
    <submittedName>
        <fullName evidence="1">Uncharacterized protein</fullName>
    </submittedName>
</protein>
<gene>
    <name evidence="1" type="ORF">PG996_004233</name>
</gene>
<comment type="caution">
    <text evidence="1">The sequence shown here is derived from an EMBL/GenBank/DDBJ whole genome shotgun (WGS) entry which is preliminary data.</text>
</comment>
<dbReference type="Proteomes" id="UP001446871">
    <property type="component" value="Unassembled WGS sequence"/>
</dbReference>
<keyword evidence="2" id="KW-1185">Reference proteome</keyword>
<sequence>MSSELSILNRAQKEEFLESYYTRDKISMTTVIMSMLMESVTKHGGPSISELHRTAVWLGGSVTVPNSTYRAVWKPQDISPIHTHFTIGIQTSWDLSTDERAQLERQVLMRVSSDLLPRILFSYGSCDAPDS</sequence>
<accession>A0ABR1W7B7</accession>
<evidence type="ECO:0000313" key="1">
    <source>
        <dbReference type="EMBL" id="KAK8078063.1"/>
    </source>
</evidence>
<name>A0ABR1W7B7_9PEZI</name>
<dbReference type="EMBL" id="JAQQWM010000002">
    <property type="protein sequence ID" value="KAK8078063.1"/>
    <property type="molecule type" value="Genomic_DNA"/>
</dbReference>
<reference evidence="1 2" key="1">
    <citation type="submission" date="2023-01" db="EMBL/GenBank/DDBJ databases">
        <title>Analysis of 21 Apiospora genomes using comparative genomics revels a genus with tremendous synthesis potential of carbohydrate active enzymes and secondary metabolites.</title>
        <authorList>
            <person name="Sorensen T."/>
        </authorList>
    </citation>
    <scope>NUCLEOTIDE SEQUENCE [LARGE SCALE GENOMIC DNA]</scope>
    <source>
        <strain evidence="1 2">CBS 83171</strain>
    </source>
</reference>
<organism evidence="1 2">
    <name type="scientific">Apiospora saccharicola</name>
    <dbReference type="NCBI Taxonomy" id="335842"/>
    <lineage>
        <taxon>Eukaryota</taxon>
        <taxon>Fungi</taxon>
        <taxon>Dikarya</taxon>
        <taxon>Ascomycota</taxon>
        <taxon>Pezizomycotina</taxon>
        <taxon>Sordariomycetes</taxon>
        <taxon>Xylariomycetidae</taxon>
        <taxon>Amphisphaeriales</taxon>
        <taxon>Apiosporaceae</taxon>
        <taxon>Apiospora</taxon>
    </lineage>
</organism>
<evidence type="ECO:0000313" key="2">
    <source>
        <dbReference type="Proteomes" id="UP001446871"/>
    </source>
</evidence>